<accession>A0A2G0CB43</accession>
<protein>
    <submittedName>
        <fullName evidence="1">Uncharacterized protein</fullName>
    </submittedName>
</protein>
<evidence type="ECO:0000313" key="1">
    <source>
        <dbReference type="EMBL" id="PHK97198.1"/>
    </source>
</evidence>
<proteinExistence type="predicted"/>
<comment type="caution">
    <text evidence="1">The sequence shown here is derived from an EMBL/GenBank/DDBJ whole genome shotgun (WGS) entry which is preliminary data.</text>
</comment>
<dbReference type="AlphaFoldDB" id="A0A2G0CB43"/>
<sequence>MNAPSDTQAMLEKRYPPERLQVDRVRYDPVDKLVPLPNGSPVVEYLPQTRFYRTWMTTNYENYYKVPVIVAHPEHGQPAVLWSPLFRNDSPEFTSLFTGIKLSASGADKFGLALAELYASLYPDGTFHKDQSGSHVAFLLLRNDSPFRQLIVRVSEEDTLTEIACLPAAALENRPDKK</sequence>
<organism evidence="1 2">
    <name type="scientific">Neolewinella marina</name>
    <dbReference type="NCBI Taxonomy" id="438751"/>
    <lineage>
        <taxon>Bacteria</taxon>
        <taxon>Pseudomonadati</taxon>
        <taxon>Bacteroidota</taxon>
        <taxon>Saprospiria</taxon>
        <taxon>Saprospirales</taxon>
        <taxon>Lewinellaceae</taxon>
        <taxon>Neolewinella</taxon>
    </lineage>
</organism>
<gene>
    <name evidence="1" type="ORF">CGL56_17305</name>
</gene>
<evidence type="ECO:0000313" key="2">
    <source>
        <dbReference type="Proteomes" id="UP000226437"/>
    </source>
</evidence>
<dbReference type="RefSeq" id="WP_099107846.1">
    <property type="nucleotide sequence ID" value="NZ_JAATJF010000003.1"/>
</dbReference>
<dbReference type="EMBL" id="PDLO01000011">
    <property type="protein sequence ID" value="PHK97198.1"/>
    <property type="molecule type" value="Genomic_DNA"/>
</dbReference>
<reference evidence="1 2" key="1">
    <citation type="submission" date="2017-10" db="EMBL/GenBank/DDBJ databases">
        <title>The draft genome sequence of Lewinella marina KCTC 32374.</title>
        <authorList>
            <person name="Wang K."/>
        </authorList>
    </citation>
    <scope>NUCLEOTIDE SEQUENCE [LARGE SCALE GENOMIC DNA]</scope>
    <source>
        <strain evidence="1 2">MKG-38</strain>
    </source>
</reference>
<name>A0A2G0CB43_9BACT</name>
<keyword evidence="2" id="KW-1185">Reference proteome</keyword>
<dbReference type="Proteomes" id="UP000226437">
    <property type="component" value="Unassembled WGS sequence"/>
</dbReference>